<evidence type="ECO:0000256" key="1">
    <source>
        <dbReference type="SAM" id="Phobius"/>
    </source>
</evidence>
<protein>
    <submittedName>
        <fullName evidence="2">Uncharacterized protein</fullName>
    </submittedName>
</protein>
<evidence type="ECO:0000313" key="2">
    <source>
        <dbReference type="EMBL" id="KAL3790927.1"/>
    </source>
</evidence>
<keyword evidence="1" id="KW-0472">Membrane</keyword>
<name>A0ABD3PT08_9STRA</name>
<keyword evidence="3" id="KW-1185">Reference proteome</keyword>
<accession>A0ABD3PT08</accession>
<feature type="transmembrane region" description="Helical" evidence="1">
    <location>
        <begin position="20"/>
        <end position="38"/>
    </location>
</feature>
<reference evidence="2 3" key="1">
    <citation type="journal article" date="2020" name="G3 (Bethesda)">
        <title>Improved Reference Genome for Cyclotella cryptica CCMP332, a Model for Cell Wall Morphogenesis, Salinity Adaptation, and Lipid Production in Diatoms (Bacillariophyta).</title>
        <authorList>
            <person name="Roberts W.R."/>
            <person name="Downey K.M."/>
            <person name="Ruck E.C."/>
            <person name="Traller J.C."/>
            <person name="Alverson A.J."/>
        </authorList>
    </citation>
    <scope>NUCLEOTIDE SEQUENCE [LARGE SCALE GENOMIC DNA]</scope>
    <source>
        <strain evidence="2 3">CCMP332</strain>
    </source>
</reference>
<feature type="transmembrane region" description="Helical" evidence="1">
    <location>
        <begin position="238"/>
        <end position="254"/>
    </location>
</feature>
<comment type="caution">
    <text evidence="2">The sequence shown here is derived from an EMBL/GenBank/DDBJ whole genome shotgun (WGS) entry which is preliminary data.</text>
</comment>
<feature type="transmembrane region" description="Helical" evidence="1">
    <location>
        <begin position="284"/>
        <end position="304"/>
    </location>
</feature>
<keyword evidence="1" id="KW-0812">Transmembrane</keyword>
<keyword evidence="1" id="KW-1133">Transmembrane helix</keyword>
<feature type="transmembrane region" description="Helical" evidence="1">
    <location>
        <begin position="316"/>
        <end position="334"/>
    </location>
</feature>
<dbReference type="Proteomes" id="UP001516023">
    <property type="component" value="Unassembled WGS sequence"/>
</dbReference>
<proteinExistence type="predicted"/>
<dbReference type="AlphaFoldDB" id="A0ABD3PT08"/>
<organism evidence="2 3">
    <name type="scientific">Cyclotella cryptica</name>
    <dbReference type="NCBI Taxonomy" id="29204"/>
    <lineage>
        <taxon>Eukaryota</taxon>
        <taxon>Sar</taxon>
        <taxon>Stramenopiles</taxon>
        <taxon>Ochrophyta</taxon>
        <taxon>Bacillariophyta</taxon>
        <taxon>Coscinodiscophyceae</taxon>
        <taxon>Thalassiosirophycidae</taxon>
        <taxon>Stephanodiscales</taxon>
        <taxon>Stephanodiscaceae</taxon>
        <taxon>Cyclotella</taxon>
    </lineage>
</organism>
<evidence type="ECO:0000313" key="3">
    <source>
        <dbReference type="Proteomes" id="UP001516023"/>
    </source>
</evidence>
<sequence>MPQQTLLTKQTNLSPPSEALLHRVHALLGVFVLLHLCYRYTRFFKSNDDDMGFDDKDLFLASNSQEMQLNSLLYFGKCFLPHLSLQLSGFGFRLPTKRHPDGNRIWPQYRYEALVFCLRCLFLAFLAWKRKVNKQTLDSSCSIMPAAIVVGCTMISADLIGRHYRSQPSLQSSNTIRGLSAPKWATSLMSTAQFHATVHCLLTSDRLSVQIAALNVVQTSAFGMALRRKQFISQREGVILYGFVLGLGMLVIFDDLTKRSLFHFATILGNITAITRMYLGVNKYVLWTLTVVVLSLLKQNTSLFSDSTLLSLELKVWITITSWLFLFGVCFEATG</sequence>
<dbReference type="EMBL" id="JABMIG020000120">
    <property type="protein sequence ID" value="KAL3790927.1"/>
    <property type="molecule type" value="Genomic_DNA"/>
</dbReference>
<gene>
    <name evidence="2" type="ORF">HJC23_004909</name>
</gene>